<dbReference type="Proteomes" id="UP000245207">
    <property type="component" value="Unassembled WGS sequence"/>
</dbReference>
<evidence type="ECO:0000256" key="1">
    <source>
        <dbReference type="SAM" id="MobiDB-lite"/>
    </source>
</evidence>
<dbReference type="STRING" id="35608.A0A2U1PGF2"/>
<proteinExistence type="predicted"/>
<dbReference type="OrthoDB" id="186625at2759"/>
<comment type="caution">
    <text evidence="2">The sequence shown here is derived from an EMBL/GenBank/DDBJ whole genome shotgun (WGS) entry which is preliminary data.</text>
</comment>
<evidence type="ECO:0000313" key="2">
    <source>
        <dbReference type="EMBL" id="PWA84747.1"/>
    </source>
</evidence>
<reference evidence="2 3" key="1">
    <citation type="journal article" date="2018" name="Mol. Plant">
        <title>The genome of Artemisia annua provides insight into the evolution of Asteraceae family and artemisinin biosynthesis.</title>
        <authorList>
            <person name="Shen Q."/>
            <person name="Zhang L."/>
            <person name="Liao Z."/>
            <person name="Wang S."/>
            <person name="Yan T."/>
            <person name="Shi P."/>
            <person name="Liu M."/>
            <person name="Fu X."/>
            <person name="Pan Q."/>
            <person name="Wang Y."/>
            <person name="Lv Z."/>
            <person name="Lu X."/>
            <person name="Zhang F."/>
            <person name="Jiang W."/>
            <person name="Ma Y."/>
            <person name="Chen M."/>
            <person name="Hao X."/>
            <person name="Li L."/>
            <person name="Tang Y."/>
            <person name="Lv G."/>
            <person name="Zhou Y."/>
            <person name="Sun X."/>
            <person name="Brodelius P.E."/>
            <person name="Rose J.K.C."/>
            <person name="Tang K."/>
        </authorList>
    </citation>
    <scope>NUCLEOTIDE SEQUENCE [LARGE SCALE GENOMIC DNA]</scope>
    <source>
        <strain evidence="3">cv. Huhao1</strain>
        <tissue evidence="2">Leaf</tissue>
    </source>
</reference>
<dbReference type="AlphaFoldDB" id="A0A2U1PGF2"/>
<organism evidence="2 3">
    <name type="scientific">Artemisia annua</name>
    <name type="common">Sweet wormwood</name>
    <dbReference type="NCBI Taxonomy" id="35608"/>
    <lineage>
        <taxon>Eukaryota</taxon>
        <taxon>Viridiplantae</taxon>
        <taxon>Streptophyta</taxon>
        <taxon>Embryophyta</taxon>
        <taxon>Tracheophyta</taxon>
        <taxon>Spermatophyta</taxon>
        <taxon>Magnoliopsida</taxon>
        <taxon>eudicotyledons</taxon>
        <taxon>Gunneridae</taxon>
        <taxon>Pentapetalae</taxon>
        <taxon>asterids</taxon>
        <taxon>campanulids</taxon>
        <taxon>Asterales</taxon>
        <taxon>Asteraceae</taxon>
        <taxon>Asteroideae</taxon>
        <taxon>Anthemideae</taxon>
        <taxon>Artemisiinae</taxon>
        <taxon>Artemisia</taxon>
    </lineage>
</organism>
<feature type="region of interest" description="Disordered" evidence="1">
    <location>
        <begin position="101"/>
        <end position="122"/>
    </location>
</feature>
<feature type="compositionally biased region" description="Low complexity" evidence="1">
    <location>
        <begin position="103"/>
        <end position="118"/>
    </location>
</feature>
<keyword evidence="3" id="KW-1185">Reference proteome</keyword>
<name>A0A2U1PGF2_ARTAN</name>
<gene>
    <name evidence="2" type="ORF">CTI12_AA149010</name>
</gene>
<accession>A0A2U1PGF2</accession>
<dbReference type="EMBL" id="PKPP01001196">
    <property type="protein sequence ID" value="PWA84747.1"/>
    <property type="molecule type" value="Genomic_DNA"/>
</dbReference>
<sequence length="343" mass="39388">MNPRKIIGDFTNWIVHIQVCNGVYLIKLVYSFQKLKKVFSLIDMCVQADDGVICLYEPIFKNKIFMFQYVFKFGSLEGSQVVIGCAPPENILNHHSIVKHAQTPPNSSTSRGSNTRSPVTPSGRPDTYFLSWVGKRVYVRMDKQYQVVQSHTQLISELGELDVTDENGRASILECKVLSKWVDIILDFKSEVTYKIQWFITVLLNMATNNYNPKHLFTFCRISSTSNLRGYMHFSLLLTRLNALLLADIYLTHFTCFAHIMSGTIPSKLFVQSMVTSGDIRHMHKLFYLIDELDNDPHLKDICIAFAESKKIAKLHKKLQPFSLALSSYRKVNVFLTRKDLDI</sequence>
<protein>
    <submittedName>
        <fullName evidence="2">Calcium-binding EF-hand</fullName>
    </submittedName>
</protein>
<evidence type="ECO:0000313" key="3">
    <source>
        <dbReference type="Proteomes" id="UP000245207"/>
    </source>
</evidence>